<dbReference type="GO" id="GO:0005886">
    <property type="term" value="C:plasma membrane"/>
    <property type="evidence" value="ECO:0007669"/>
    <property type="project" value="UniProtKB-SubCell"/>
</dbReference>
<feature type="transmembrane region" description="Helical" evidence="12">
    <location>
        <begin position="135"/>
        <end position="158"/>
    </location>
</feature>
<keyword evidence="9" id="KW-0418">Kinase</keyword>
<feature type="domain" description="PTS EIIC type-2" evidence="14">
    <location>
        <begin position="125"/>
        <end position="311"/>
    </location>
</feature>
<keyword evidence="5" id="KW-0762">Sugar transport</keyword>
<dbReference type="GO" id="GO:0009401">
    <property type="term" value="P:phosphoenolpyruvate-dependent sugar phosphotransferase system"/>
    <property type="evidence" value="ECO:0007669"/>
    <property type="project" value="UniProtKB-KW"/>
</dbReference>
<keyword evidence="2" id="KW-0813">Transport</keyword>
<proteinExistence type="predicted"/>
<keyword evidence="11 12" id="KW-0472">Membrane</keyword>
<dbReference type="InterPro" id="IPR013011">
    <property type="entry name" value="PTS_EIIB_2"/>
</dbReference>
<feature type="domain" description="PTS EIIB type-2" evidence="13">
    <location>
        <begin position="4"/>
        <end position="102"/>
    </location>
</feature>
<dbReference type="FunFam" id="3.40.50.2300:FF:000014">
    <property type="entry name" value="PTS system fructose-like transporter subunit IIB"/>
    <property type="match status" value="1"/>
</dbReference>
<evidence type="ECO:0000256" key="5">
    <source>
        <dbReference type="ARBA" id="ARBA00022597"/>
    </source>
</evidence>
<keyword evidence="7" id="KW-0598">Phosphotransferase system</keyword>
<dbReference type="PANTHER" id="PTHR30505">
    <property type="entry name" value="FRUCTOSE-LIKE PERMEASE"/>
    <property type="match status" value="1"/>
</dbReference>
<accession>A0A921LKV1</accession>
<keyword evidence="6 15" id="KW-0808">Transferase</keyword>
<comment type="subcellular location">
    <subcellularLocation>
        <location evidence="1">Cell membrane</location>
        <topology evidence="1">Multi-pass membrane protein</topology>
    </subcellularLocation>
</comment>
<evidence type="ECO:0000259" key="13">
    <source>
        <dbReference type="PROSITE" id="PS51099"/>
    </source>
</evidence>
<dbReference type="EMBL" id="DYVK01000002">
    <property type="protein sequence ID" value="HJG14529.1"/>
    <property type="molecule type" value="Genomic_DNA"/>
</dbReference>
<evidence type="ECO:0000256" key="1">
    <source>
        <dbReference type="ARBA" id="ARBA00004651"/>
    </source>
</evidence>
<dbReference type="Gene3D" id="3.40.50.2300">
    <property type="match status" value="1"/>
</dbReference>
<keyword evidence="10 12" id="KW-1133">Transmembrane helix</keyword>
<dbReference type="AlphaFoldDB" id="A0A921LKV1"/>
<evidence type="ECO:0000256" key="6">
    <source>
        <dbReference type="ARBA" id="ARBA00022679"/>
    </source>
</evidence>
<feature type="transmembrane region" description="Helical" evidence="12">
    <location>
        <begin position="257"/>
        <end position="279"/>
    </location>
</feature>
<name>A0A921LKV1_9LACO</name>
<dbReference type="SUPFAM" id="SSF52794">
    <property type="entry name" value="PTS system IIB component-like"/>
    <property type="match status" value="1"/>
</dbReference>
<dbReference type="NCBIfam" id="TIGR00829">
    <property type="entry name" value="FRU"/>
    <property type="match status" value="1"/>
</dbReference>
<dbReference type="InterPro" id="IPR013014">
    <property type="entry name" value="PTS_EIIC_2"/>
</dbReference>
<evidence type="ECO:0000256" key="2">
    <source>
        <dbReference type="ARBA" id="ARBA00022448"/>
    </source>
</evidence>
<feature type="transmembrane region" description="Helical" evidence="12">
    <location>
        <begin position="226"/>
        <end position="245"/>
    </location>
</feature>
<dbReference type="PROSITE" id="PS51104">
    <property type="entry name" value="PTS_EIIC_TYPE_2"/>
    <property type="match status" value="1"/>
</dbReference>
<dbReference type="GO" id="GO:0022877">
    <property type="term" value="F:protein-N(PI)-phosphohistidine-fructose phosphotransferase system transporter activity"/>
    <property type="evidence" value="ECO:0007669"/>
    <property type="project" value="InterPro"/>
</dbReference>
<dbReference type="CDD" id="cd05569">
    <property type="entry name" value="PTS_IIB_fructose"/>
    <property type="match status" value="1"/>
</dbReference>
<reference evidence="15" key="1">
    <citation type="journal article" date="2021" name="PeerJ">
        <title>Extensive microbial diversity within the chicken gut microbiome revealed by metagenomics and culture.</title>
        <authorList>
            <person name="Gilroy R."/>
            <person name="Ravi A."/>
            <person name="Getino M."/>
            <person name="Pursley I."/>
            <person name="Horton D.L."/>
            <person name="Alikhan N.F."/>
            <person name="Baker D."/>
            <person name="Gharbi K."/>
            <person name="Hall N."/>
            <person name="Watson M."/>
            <person name="Adriaenssens E.M."/>
            <person name="Foster-Nyarko E."/>
            <person name="Jarju S."/>
            <person name="Secka A."/>
            <person name="Antonio M."/>
            <person name="Oren A."/>
            <person name="Chaudhuri R.R."/>
            <person name="La Ragione R."/>
            <person name="Hildebrand F."/>
            <person name="Pallen M.J."/>
        </authorList>
    </citation>
    <scope>NUCLEOTIDE SEQUENCE</scope>
    <source>
        <strain evidence="15">CHK189-29639</strain>
    </source>
</reference>
<dbReference type="Proteomes" id="UP000759256">
    <property type="component" value="Unassembled WGS sequence"/>
</dbReference>
<feature type="non-terminal residue" evidence="15">
    <location>
        <position position="311"/>
    </location>
</feature>
<dbReference type="Pfam" id="PF02378">
    <property type="entry name" value="PTS_EIIC"/>
    <property type="match status" value="1"/>
</dbReference>
<dbReference type="PROSITE" id="PS51099">
    <property type="entry name" value="PTS_EIIB_TYPE_2"/>
    <property type="match status" value="1"/>
</dbReference>
<dbReference type="InterPro" id="IPR003353">
    <property type="entry name" value="PTS_IIB_fruc"/>
</dbReference>
<dbReference type="InterPro" id="IPR050864">
    <property type="entry name" value="Bacterial_PTS_Sugar_Transport"/>
</dbReference>
<gene>
    <name evidence="15" type="ORF">K8V06_00075</name>
</gene>
<evidence type="ECO:0000256" key="12">
    <source>
        <dbReference type="SAM" id="Phobius"/>
    </source>
</evidence>
<dbReference type="GO" id="GO:0090563">
    <property type="term" value="F:protein-phosphocysteine-sugar phosphotransferase activity"/>
    <property type="evidence" value="ECO:0007669"/>
    <property type="project" value="TreeGrafter"/>
</dbReference>
<dbReference type="EC" id="2.7.1.202" evidence="15"/>
<evidence type="ECO:0000256" key="11">
    <source>
        <dbReference type="ARBA" id="ARBA00023136"/>
    </source>
</evidence>
<protein>
    <submittedName>
        <fullName evidence="15">Fructose PTS transporter subunit IIB</fullName>
        <ecNumber evidence="15">2.7.1.202</ecNumber>
    </submittedName>
</protein>
<evidence type="ECO:0000256" key="9">
    <source>
        <dbReference type="ARBA" id="ARBA00022777"/>
    </source>
</evidence>
<sequence length="311" mass="33064">MTKIVAVTNCPAGIAHTYMVAEKIKDEAEKRGYEVHVETQGASGVENKLTSKQISEADYVILALGKGMTDEDKARFSGKKVIEVPVSEALRTVPEIMDNLEKESTLFSSSKVKLGDKQEAVQTGFISHLMAGVSAALPFVIAGGLCMAIGSILVQLGMPAVAPKNGNIGTISWALNELGSLGFQFMVPIMGAYIAFSIGDKPAFAPAFICSFFANSPDLFGGKTGAGFIGAVILGLAIGYFVKWFKTVKVGKTFQSTMGFLVIPFVTLFVFGLITWFAVAPFAAWLMGVLLHFLNTIPPSMKIIGGFIVGA</sequence>
<organism evidence="15 16">
    <name type="scientific">Ligilactobacillus salivarius</name>
    <dbReference type="NCBI Taxonomy" id="1624"/>
    <lineage>
        <taxon>Bacteria</taxon>
        <taxon>Bacillati</taxon>
        <taxon>Bacillota</taxon>
        <taxon>Bacilli</taxon>
        <taxon>Lactobacillales</taxon>
        <taxon>Lactobacillaceae</taxon>
        <taxon>Ligilactobacillus</taxon>
    </lineage>
</organism>
<reference evidence="15" key="2">
    <citation type="submission" date="2021-09" db="EMBL/GenBank/DDBJ databases">
        <authorList>
            <person name="Gilroy R."/>
        </authorList>
    </citation>
    <scope>NUCLEOTIDE SEQUENCE</scope>
    <source>
        <strain evidence="15">CHK189-29639</strain>
    </source>
</reference>
<dbReference type="Pfam" id="PF02302">
    <property type="entry name" value="PTS_IIB"/>
    <property type="match status" value="1"/>
</dbReference>
<evidence type="ECO:0000313" key="16">
    <source>
        <dbReference type="Proteomes" id="UP000759256"/>
    </source>
</evidence>
<dbReference type="PANTHER" id="PTHR30505:SF0">
    <property type="entry name" value="FRUCTOSE-LIKE PTS SYSTEM EIIBC COMPONENT-RELATED"/>
    <property type="match status" value="1"/>
</dbReference>
<evidence type="ECO:0000256" key="4">
    <source>
        <dbReference type="ARBA" id="ARBA00022553"/>
    </source>
</evidence>
<keyword evidence="4" id="KW-0597">Phosphoprotein</keyword>
<evidence type="ECO:0000256" key="10">
    <source>
        <dbReference type="ARBA" id="ARBA00022989"/>
    </source>
</evidence>
<feature type="transmembrane region" description="Helical" evidence="12">
    <location>
        <begin position="178"/>
        <end position="196"/>
    </location>
</feature>
<keyword evidence="3" id="KW-1003">Cell membrane</keyword>
<evidence type="ECO:0000256" key="3">
    <source>
        <dbReference type="ARBA" id="ARBA00022475"/>
    </source>
</evidence>
<dbReference type="InterPro" id="IPR003352">
    <property type="entry name" value="PTS_EIIC"/>
</dbReference>
<evidence type="ECO:0000313" key="15">
    <source>
        <dbReference type="EMBL" id="HJG14529.1"/>
    </source>
</evidence>
<evidence type="ECO:0000256" key="7">
    <source>
        <dbReference type="ARBA" id="ARBA00022683"/>
    </source>
</evidence>
<dbReference type="GO" id="GO:0016301">
    <property type="term" value="F:kinase activity"/>
    <property type="evidence" value="ECO:0007669"/>
    <property type="project" value="UniProtKB-KW"/>
</dbReference>
<comment type="caution">
    <text evidence="15">The sequence shown here is derived from an EMBL/GenBank/DDBJ whole genome shotgun (WGS) entry which is preliminary data.</text>
</comment>
<dbReference type="InterPro" id="IPR003501">
    <property type="entry name" value="PTS_EIIB_2/3"/>
</dbReference>
<keyword evidence="8 12" id="KW-0812">Transmembrane</keyword>
<evidence type="ECO:0000259" key="14">
    <source>
        <dbReference type="PROSITE" id="PS51104"/>
    </source>
</evidence>
<evidence type="ECO:0000256" key="8">
    <source>
        <dbReference type="ARBA" id="ARBA00022692"/>
    </source>
</evidence>
<dbReference type="InterPro" id="IPR036095">
    <property type="entry name" value="PTS_EIIB-like_sf"/>
</dbReference>